<dbReference type="AlphaFoldDB" id="A0A1G7J4R4"/>
<evidence type="ECO:0000313" key="2">
    <source>
        <dbReference type="Proteomes" id="UP000199245"/>
    </source>
</evidence>
<sequence length="175" mass="19061">MDVTSESHFTSDTRGTVAQAVNASRVRNVSLPDWFETLKPPMWGAGGEEPAKETCQGNLSRKPVKETIAAGTNEKEQRMKLNSTQVKQTMTQLNAQVLPDDHPAVAQLNSVFGEHTFFVDTSGLKVLEPAQTSDMPGQTGEVVSLAEWSDPELTSLRPHEPEPTGVLIALEPSKH</sequence>
<gene>
    <name evidence="1" type="ORF">SAMN05216337_104750</name>
</gene>
<organism evidence="1 2">
    <name type="scientific">Bradyrhizobium brasilense</name>
    <dbReference type="NCBI Taxonomy" id="1419277"/>
    <lineage>
        <taxon>Bacteria</taxon>
        <taxon>Pseudomonadati</taxon>
        <taxon>Pseudomonadota</taxon>
        <taxon>Alphaproteobacteria</taxon>
        <taxon>Hyphomicrobiales</taxon>
        <taxon>Nitrobacteraceae</taxon>
        <taxon>Bradyrhizobium</taxon>
    </lineage>
</organism>
<evidence type="ECO:0000313" key="1">
    <source>
        <dbReference type="EMBL" id="SDF19920.1"/>
    </source>
</evidence>
<protein>
    <submittedName>
        <fullName evidence="1">Uncharacterized protein</fullName>
    </submittedName>
</protein>
<proteinExistence type="predicted"/>
<reference evidence="1 2" key="1">
    <citation type="submission" date="2016-10" db="EMBL/GenBank/DDBJ databases">
        <authorList>
            <person name="de Groot N.N."/>
        </authorList>
    </citation>
    <scope>NUCLEOTIDE SEQUENCE [LARGE SCALE GENOMIC DNA]</scope>
    <source>
        <strain evidence="1 2">R5</strain>
    </source>
</reference>
<accession>A0A1G7J4R4</accession>
<dbReference type="EMBL" id="FMZW01000047">
    <property type="protein sequence ID" value="SDF19920.1"/>
    <property type="molecule type" value="Genomic_DNA"/>
</dbReference>
<dbReference type="Proteomes" id="UP000199245">
    <property type="component" value="Unassembled WGS sequence"/>
</dbReference>
<name>A0A1G7J4R4_9BRAD</name>